<accession>A0ABV4CEF4</accession>
<dbReference type="SUPFAM" id="SSF55729">
    <property type="entry name" value="Acyl-CoA N-acyltransferases (Nat)"/>
    <property type="match status" value="1"/>
</dbReference>
<evidence type="ECO:0000313" key="7">
    <source>
        <dbReference type="EMBL" id="MEY8038407.1"/>
    </source>
</evidence>
<dbReference type="Pfam" id="PF09924">
    <property type="entry name" value="LPG_synthase_C"/>
    <property type="match status" value="1"/>
</dbReference>
<dbReference type="PANTHER" id="PTHR34697">
    <property type="entry name" value="PHOSPHATIDYLGLYCEROL LYSYLTRANSFERASE"/>
    <property type="match status" value="1"/>
</dbReference>
<dbReference type="Proteomes" id="UP001564626">
    <property type="component" value="Unassembled WGS sequence"/>
</dbReference>
<sequence>MSPETQHMPTRRERSFERARAILRAYPAAKAQLAVLDDKHLLFNSAGTAFIMYAGHGRSCVALGDPVGPPQHAPALIRQFHTMCTTRGLRPVFHELSNDHLATATTLGLHPLRIAEEARVRLDTFSLTGRRRHNLRNRLRNATKDGRTFTWVPSLAHAPHRLSELHAISHEWLGTKPSREKRFSLGRFDPDYLTTVDFAAGLIQQHDQPLAFVTTWAGTSHQELYLDLMRCRPTAPRGTMDLLFVRMLQQAHADGYTWFNLGMSPLPPATDDLSTRRFGRLYAQARDLAHHFYNLDGLRQYKDKFDPHWSPRYLLAPSRPGLLRALSDVALLTSGGTRGILGDTWHHLTRRR</sequence>
<evidence type="ECO:0000256" key="4">
    <source>
        <dbReference type="ARBA" id="ARBA00022989"/>
    </source>
</evidence>
<dbReference type="EMBL" id="JBGEHV010000003">
    <property type="protein sequence ID" value="MEY8038407.1"/>
    <property type="molecule type" value="Genomic_DNA"/>
</dbReference>
<evidence type="ECO:0000313" key="8">
    <source>
        <dbReference type="Proteomes" id="UP001564626"/>
    </source>
</evidence>
<reference evidence="7 8" key="1">
    <citation type="submission" date="2024-08" db="EMBL/GenBank/DDBJ databases">
        <title>Genome mining of Saccharopolyspora cebuensis PGLac3 from Nigerian medicinal plant.</title>
        <authorList>
            <person name="Ezeobiora C.E."/>
            <person name="Igbokwe N.H."/>
            <person name="Amin D.H."/>
            <person name="Mendie U.E."/>
        </authorList>
    </citation>
    <scope>NUCLEOTIDE SEQUENCE [LARGE SCALE GENOMIC DNA]</scope>
    <source>
        <strain evidence="7 8">PGLac3</strain>
    </source>
</reference>
<organism evidence="7 8">
    <name type="scientific">Saccharopolyspora cebuensis</name>
    <dbReference type="NCBI Taxonomy" id="418759"/>
    <lineage>
        <taxon>Bacteria</taxon>
        <taxon>Bacillati</taxon>
        <taxon>Actinomycetota</taxon>
        <taxon>Actinomycetes</taxon>
        <taxon>Pseudonocardiales</taxon>
        <taxon>Pseudonocardiaceae</taxon>
        <taxon>Saccharopolyspora</taxon>
    </lineage>
</organism>
<evidence type="ECO:0000256" key="3">
    <source>
        <dbReference type="ARBA" id="ARBA00022692"/>
    </source>
</evidence>
<keyword evidence="4" id="KW-1133">Transmembrane helix</keyword>
<name>A0ABV4CEF4_9PSEU</name>
<evidence type="ECO:0000256" key="1">
    <source>
        <dbReference type="ARBA" id="ARBA00004651"/>
    </source>
</evidence>
<gene>
    <name evidence="7" type="ORF">AB8O55_03285</name>
</gene>
<feature type="domain" description="Phosphatidylglycerol lysyltransferase C-terminal" evidence="6">
    <location>
        <begin position="21"/>
        <end position="315"/>
    </location>
</feature>
<proteinExistence type="predicted"/>
<evidence type="ECO:0000256" key="5">
    <source>
        <dbReference type="ARBA" id="ARBA00023136"/>
    </source>
</evidence>
<protein>
    <submittedName>
        <fullName evidence="7">Phosphatidylglycerol lysyltransferase domain-containing protein</fullName>
    </submittedName>
</protein>
<keyword evidence="8" id="KW-1185">Reference proteome</keyword>
<evidence type="ECO:0000256" key="2">
    <source>
        <dbReference type="ARBA" id="ARBA00022475"/>
    </source>
</evidence>
<dbReference type="InterPro" id="IPR051211">
    <property type="entry name" value="PG_lysyltransferase"/>
</dbReference>
<comment type="caution">
    <text evidence="7">The sequence shown here is derived from an EMBL/GenBank/DDBJ whole genome shotgun (WGS) entry which is preliminary data.</text>
</comment>
<keyword evidence="3" id="KW-0812">Transmembrane</keyword>
<dbReference type="RefSeq" id="WP_345355712.1">
    <property type="nucleotide sequence ID" value="NZ_BAABII010000002.1"/>
</dbReference>
<comment type="subcellular location">
    <subcellularLocation>
        <location evidence="1">Cell membrane</location>
        <topology evidence="1">Multi-pass membrane protein</topology>
    </subcellularLocation>
</comment>
<dbReference type="PANTHER" id="PTHR34697:SF2">
    <property type="entry name" value="PHOSPHATIDYLGLYCEROL LYSYLTRANSFERASE"/>
    <property type="match status" value="1"/>
</dbReference>
<keyword evidence="2" id="KW-1003">Cell membrane</keyword>
<dbReference type="InterPro" id="IPR016181">
    <property type="entry name" value="Acyl_CoA_acyltransferase"/>
</dbReference>
<keyword evidence="5" id="KW-0472">Membrane</keyword>
<evidence type="ECO:0000259" key="6">
    <source>
        <dbReference type="Pfam" id="PF09924"/>
    </source>
</evidence>
<dbReference type="InterPro" id="IPR024320">
    <property type="entry name" value="LPG_synthase_C"/>
</dbReference>